<dbReference type="InterPro" id="IPR036928">
    <property type="entry name" value="AS_sf"/>
</dbReference>
<proteinExistence type="predicted"/>
<feature type="chain" id="PRO_5046971354" description="Amidase signature enzyme" evidence="1">
    <location>
        <begin position="19"/>
        <end position="650"/>
    </location>
</feature>
<evidence type="ECO:0008006" key="6">
    <source>
        <dbReference type="Google" id="ProtNLM"/>
    </source>
</evidence>
<evidence type="ECO:0000313" key="4">
    <source>
        <dbReference type="EMBL" id="KAK7461377.1"/>
    </source>
</evidence>
<feature type="domain" description="Scytalone dehydratase-like protein Arp1 N-terminal" evidence="3">
    <location>
        <begin position="56"/>
        <end position="153"/>
    </location>
</feature>
<dbReference type="PANTHER" id="PTHR46310:SF7">
    <property type="entry name" value="AMIDASE 1"/>
    <property type="match status" value="1"/>
</dbReference>
<dbReference type="SUPFAM" id="SSF75304">
    <property type="entry name" value="Amidase signature (AS) enzymes"/>
    <property type="match status" value="1"/>
</dbReference>
<evidence type="ECO:0000256" key="1">
    <source>
        <dbReference type="SAM" id="SignalP"/>
    </source>
</evidence>
<dbReference type="InterPro" id="IPR058329">
    <property type="entry name" value="Arp1_N"/>
</dbReference>
<evidence type="ECO:0000259" key="3">
    <source>
        <dbReference type="Pfam" id="PF26053"/>
    </source>
</evidence>
<feature type="signal peptide" evidence="1">
    <location>
        <begin position="1"/>
        <end position="18"/>
    </location>
</feature>
<feature type="domain" description="Amidase" evidence="2">
    <location>
        <begin position="207"/>
        <end position="366"/>
    </location>
</feature>
<comment type="caution">
    <text evidence="4">The sequence shown here is derived from an EMBL/GenBank/DDBJ whole genome shotgun (WGS) entry which is preliminary data.</text>
</comment>
<dbReference type="EMBL" id="JBANRG010000013">
    <property type="protein sequence ID" value="KAK7461377.1"/>
    <property type="molecule type" value="Genomic_DNA"/>
</dbReference>
<dbReference type="InterPro" id="IPR023631">
    <property type="entry name" value="Amidase_dom"/>
</dbReference>
<sequence length="650" mass="70149">MALLRTVTAAALWGSVVSKALVTSVSRTIILDEIPFYLPAEPVLQLPSLINIDTGILPFTVLPPLGRGESIQALRDNWTAVDDVFNDGFLQAVLFQGPLSMLSQSTVSFLHEQDVTILTNNATSSLSVPTLHLPGLDSLAPGPYVLAPDATGKSAVYTPLRLHFDPSQSFFKSAARKSDGSFNVVSASLDTDSSPYIGVPSRIRDLNAKGPLAGVRVSVKDIYYLKGIAASAGNRAFYTTYGIRNVTGPAISRLVDLGAHIVGTTKTVQFANGDRATADWVDYHASFCPRADGNREPSGSSTGAGTSISTLDWLDISIGTDTGGSIRGPASSNGVYGIRPSVGAISLDDVVPLSPIMDTGGYMTRSPKLFSKFGKEWYAETFKTFPSFPKILLMSTDFDGVSRPAMTVYNDFVGKLQQFLGGNASGVSVTRDFSIPSLWNQTSGVGIPVQTFVNETYPTLIAFYQWTNVGKPLFDDYAALNGGRNPHINPQVKFRWEFGESQGLDGYNAELAKRETFENWTMSHFSRVRRVFICTREPTITHALLLGAQWDTRSINAGTYSSRETYFSGSPSIPFGFSSGRASSLARVPEVVVPIGQIPFNSTISGIEEQLPVSISLVASRNCDFMLLDLVDKLADAGIVRDVKTGRTAF</sequence>
<dbReference type="Pfam" id="PF26053">
    <property type="entry name" value="DUF8016"/>
    <property type="match status" value="1"/>
</dbReference>
<keyword evidence="1" id="KW-0732">Signal</keyword>
<accession>A0ABR1JHL8</accession>
<protein>
    <recommendedName>
        <fullName evidence="6">Amidase signature enzyme</fullName>
    </recommendedName>
</protein>
<keyword evidence="5" id="KW-1185">Reference proteome</keyword>
<dbReference type="PANTHER" id="PTHR46310">
    <property type="entry name" value="AMIDASE 1"/>
    <property type="match status" value="1"/>
</dbReference>
<name>A0ABR1JHL8_9AGAR</name>
<dbReference type="Pfam" id="PF01425">
    <property type="entry name" value="Amidase"/>
    <property type="match status" value="1"/>
</dbReference>
<dbReference type="Gene3D" id="3.90.1300.10">
    <property type="entry name" value="Amidase signature (AS) domain"/>
    <property type="match status" value="1"/>
</dbReference>
<evidence type="ECO:0000313" key="5">
    <source>
        <dbReference type="Proteomes" id="UP001498398"/>
    </source>
</evidence>
<reference evidence="4 5" key="1">
    <citation type="submission" date="2024-01" db="EMBL/GenBank/DDBJ databases">
        <title>A draft genome for the cacao thread blight pathogen Marasmiellus scandens.</title>
        <authorList>
            <person name="Baruah I.K."/>
            <person name="Leung J."/>
            <person name="Bukari Y."/>
            <person name="Amoako-Attah I."/>
            <person name="Meinhardt L.W."/>
            <person name="Bailey B.A."/>
            <person name="Cohen S.P."/>
        </authorList>
    </citation>
    <scope>NUCLEOTIDE SEQUENCE [LARGE SCALE GENOMIC DNA]</scope>
    <source>
        <strain evidence="4 5">GH-19</strain>
    </source>
</reference>
<gene>
    <name evidence="4" type="ORF">VKT23_008554</name>
</gene>
<organism evidence="4 5">
    <name type="scientific">Marasmiellus scandens</name>
    <dbReference type="NCBI Taxonomy" id="2682957"/>
    <lineage>
        <taxon>Eukaryota</taxon>
        <taxon>Fungi</taxon>
        <taxon>Dikarya</taxon>
        <taxon>Basidiomycota</taxon>
        <taxon>Agaricomycotina</taxon>
        <taxon>Agaricomycetes</taxon>
        <taxon>Agaricomycetidae</taxon>
        <taxon>Agaricales</taxon>
        <taxon>Marasmiineae</taxon>
        <taxon>Omphalotaceae</taxon>
        <taxon>Marasmiellus</taxon>
    </lineage>
</organism>
<evidence type="ECO:0000259" key="2">
    <source>
        <dbReference type="Pfam" id="PF01425"/>
    </source>
</evidence>
<dbReference type="Proteomes" id="UP001498398">
    <property type="component" value="Unassembled WGS sequence"/>
</dbReference>